<organism evidence="3 4">
    <name type="scientific">Alkalicoccus luteus</name>
    <dbReference type="NCBI Taxonomy" id="1237094"/>
    <lineage>
        <taxon>Bacteria</taxon>
        <taxon>Bacillati</taxon>
        <taxon>Bacillota</taxon>
        <taxon>Bacilli</taxon>
        <taxon>Bacillales</taxon>
        <taxon>Bacillaceae</taxon>
        <taxon>Alkalicoccus</taxon>
    </lineage>
</organism>
<gene>
    <name evidence="3" type="ORF">HCN83_08100</name>
</gene>
<dbReference type="InterPro" id="IPR050469">
    <property type="entry name" value="Diguanylate_Cyclase"/>
</dbReference>
<sequence>MHMRLQSYVTKLFIAYMMLGVAVGIAFSILVPAIIAIPDESRVFFTVFAVSAGVLLGLLNFLVARQFIVRCTSMFQDVLDRVRNGDYTARSLYAGSDVVRSMSDALNRTITSLEQKDFSMLHDRLTGLPNREALDRMFAEKAGRRKLFFIDLDQFKKVNDSYGHAAGDQLLQDIAKRLQQLDSRLTTRSFRYGGDEFIVIADEQMTEERLNQQLVNSFAEPFYIGDIPYQLKWSLGSHSFEGSLSSYAAILEVADQRMYQAKQTGARHTIS</sequence>
<dbReference type="Pfam" id="PF00990">
    <property type="entry name" value="GGDEF"/>
    <property type="match status" value="1"/>
</dbReference>
<dbReference type="SUPFAM" id="SSF55073">
    <property type="entry name" value="Nucleotide cyclase"/>
    <property type="match status" value="1"/>
</dbReference>
<dbReference type="RefSeq" id="WP_168006190.1">
    <property type="nucleotide sequence ID" value="NZ_JAATHJ010000009.1"/>
</dbReference>
<dbReference type="InterPro" id="IPR043128">
    <property type="entry name" value="Rev_trsase/Diguanyl_cyclase"/>
</dbReference>
<dbReference type="CDD" id="cd01949">
    <property type="entry name" value="GGDEF"/>
    <property type="match status" value="1"/>
</dbReference>
<dbReference type="AlphaFoldDB" id="A0A969PXS1"/>
<dbReference type="InterPro" id="IPR029787">
    <property type="entry name" value="Nucleotide_cyclase"/>
</dbReference>
<dbReference type="Gene3D" id="3.30.70.270">
    <property type="match status" value="1"/>
</dbReference>
<dbReference type="PANTHER" id="PTHR45138">
    <property type="entry name" value="REGULATORY COMPONENTS OF SENSORY TRANSDUCTION SYSTEM"/>
    <property type="match status" value="1"/>
</dbReference>
<dbReference type="GO" id="GO:1902201">
    <property type="term" value="P:negative regulation of bacterial-type flagellum-dependent cell motility"/>
    <property type="evidence" value="ECO:0007669"/>
    <property type="project" value="TreeGrafter"/>
</dbReference>
<dbReference type="PROSITE" id="PS50887">
    <property type="entry name" value="GGDEF"/>
    <property type="match status" value="1"/>
</dbReference>
<evidence type="ECO:0000313" key="3">
    <source>
        <dbReference type="EMBL" id="NJP37547.1"/>
    </source>
</evidence>
<name>A0A969PXS1_9BACI</name>
<evidence type="ECO:0000259" key="2">
    <source>
        <dbReference type="PROSITE" id="PS50887"/>
    </source>
</evidence>
<protein>
    <submittedName>
        <fullName evidence="3">Diguanylate cyclase</fullName>
    </submittedName>
</protein>
<dbReference type="PANTHER" id="PTHR45138:SF6">
    <property type="entry name" value="DIGUANYLATE CYCLASE DGCN"/>
    <property type="match status" value="1"/>
</dbReference>
<keyword evidence="1" id="KW-0812">Transmembrane</keyword>
<feature type="domain" description="GGDEF" evidence="2">
    <location>
        <begin position="143"/>
        <end position="271"/>
    </location>
</feature>
<keyword evidence="4" id="KW-1185">Reference proteome</keyword>
<dbReference type="Proteomes" id="UP000752012">
    <property type="component" value="Unassembled WGS sequence"/>
</dbReference>
<feature type="transmembrane region" description="Helical" evidence="1">
    <location>
        <begin position="43"/>
        <end position="64"/>
    </location>
</feature>
<proteinExistence type="predicted"/>
<dbReference type="InterPro" id="IPR000160">
    <property type="entry name" value="GGDEF_dom"/>
</dbReference>
<keyword evidence="1" id="KW-0472">Membrane</keyword>
<keyword evidence="1" id="KW-1133">Transmembrane helix</keyword>
<dbReference type="EMBL" id="JAATHJ010000009">
    <property type="protein sequence ID" value="NJP37547.1"/>
    <property type="molecule type" value="Genomic_DNA"/>
</dbReference>
<evidence type="ECO:0000313" key="4">
    <source>
        <dbReference type="Proteomes" id="UP000752012"/>
    </source>
</evidence>
<dbReference type="SMART" id="SM00267">
    <property type="entry name" value="GGDEF"/>
    <property type="match status" value="1"/>
</dbReference>
<dbReference type="NCBIfam" id="TIGR00254">
    <property type="entry name" value="GGDEF"/>
    <property type="match status" value="1"/>
</dbReference>
<reference evidence="3 4" key="1">
    <citation type="submission" date="2020-03" db="EMBL/GenBank/DDBJ databases">
        <title>Assessment of the enzymatic potential of alkaline-tolerant lipase obtained from Bacillus luteus H11 (technogenic soil) for the bioremediation of saline soils contaminated with petroleum substances.</title>
        <authorList>
            <person name="Kalwasinska A."/>
        </authorList>
    </citation>
    <scope>NUCLEOTIDE SEQUENCE [LARGE SCALE GENOMIC DNA]</scope>
    <source>
        <strain evidence="3 4">H11</strain>
    </source>
</reference>
<dbReference type="GO" id="GO:0043709">
    <property type="term" value="P:cell adhesion involved in single-species biofilm formation"/>
    <property type="evidence" value="ECO:0007669"/>
    <property type="project" value="TreeGrafter"/>
</dbReference>
<comment type="caution">
    <text evidence="3">The sequence shown here is derived from an EMBL/GenBank/DDBJ whole genome shotgun (WGS) entry which is preliminary data.</text>
</comment>
<accession>A0A969PXS1</accession>
<dbReference type="GO" id="GO:0052621">
    <property type="term" value="F:diguanylate cyclase activity"/>
    <property type="evidence" value="ECO:0007669"/>
    <property type="project" value="TreeGrafter"/>
</dbReference>
<evidence type="ECO:0000256" key="1">
    <source>
        <dbReference type="SAM" id="Phobius"/>
    </source>
</evidence>
<dbReference type="GO" id="GO:0005886">
    <property type="term" value="C:plasma membrane"/>
    <property type="evidence" value="ECO:0007669"/>
    <property type="project" value="TreeGrafter"/>
</dbReference>
<feature type="transmembrane region" description="Helical" evidence="1">
    <location>
        <begin position="12"/>
        <end position="37"/>
    </location>
</feature>